<dbReference type="OrthoDB" id="9788724at2"/>
<feature type="transmembrane region" description="Helical" evidence="1">
    <location>
        <begin position="282"/>
        <end position="300"/>
    </location>
</feature>
<organism evidence="3 4">
    <name type="scientific">Paludisphaera borealis</name>
    <dbReference type="NCBI Taxonomy" id="1387353"/>
    <lineage>
        <taxon>Bacteria</taxon>
        <taxon>Pseudomonadati</taxon>
        <taxon>Planctomycetota</taxon>
        <taxon>Planctomycetia</taxon>
        <taxon>Isosphaerales</taxon>
        <taxon>Isosphaeraceae</taxon>
        <taxon>Paludisphaera</taxon>
    </lineage>
</organism>
<protein>
    <recommendedName>
        <fullName evidence="2">DUF5009 domain-containing protein</fullName>
    </recommendedName>
</protein>
<dbReference type="InterPro" id="IPR032176">
    <property type="entry name" value="DUF5009"/>
</dbReference>
<dbReference type="Proteomes" id="UP000186309">
    <property type="component" value="Chromosome"/>
</dbReference>
<accession>A0A1U7CTR6</accession>
<proteinExistence type="predicted"/>
<feature type="transmembrane region" description="Helical" evidence="1">
    <location>
        <begin position="384"/>
        <end position="403"/>
    </location>
</feature>
<dbReference type="PANTHER" id="PTHR31061">
    <property type="entry name" value="LD22376P"/>
    <property type="match status" value="1"/>
</dbReference>
<dbReference type="Pfam" id="PF16401">
    <property type="entry name" value="DUF5009"/>
    <property type="match status" value="1"/>
</dbReference>
<sequence>MTYLADPIDGPPIEPRAVPTNRRVDSVDALRGLTILLMVFVNDLGPAAPSWMHHIEPPSADGMTLADVVFPWFLFIVGVSIPLAFERAFAAGASVRGQVGHIVIRTAALLLLGVIGMNSDEHQGLGGSQWSLLAFIAILLAWSSVPKETGTKRTLFLALKAVGVVGLLILLAIFRRKPVDTSLPFYGPVEGWVWMRTEWWGILGLIGWAYLTVALLTLWLGRRREWLAGSIGVLILLHLAMNHGGLFAHLERKAWLGPLLPLLQSLSHGVDSLNQYVGLGDATGSLAAITMAGCLLGSILRRDSDVAAPDERVTWTSTFVVGLLIAGFATDTFEGINKIAATPTWCLWSAALAAAVWLALYLVIDVAGWRAWSILVRPAGANPLVAYFLHPIVIGAVSASGLGDALLGYQGSHNPAVVVAGSFAMAVVVCALTGLLARLGLRVRL</sequence>
<feature type="transmembrane region" description="Helical" evidence="1">
    <location>
        <begin position="312"/>
        <end position="330"/>
    </location>
</feature>
<feature type="transmembrane region" description="Helical" evidence="1">
    <location>
        <begin position="102"/>
        <end position="119"/>
    </location>
</feature>
<dbReference type="PANTHER" id="PTHR31061:SF24">
    <property type="entry name" value="LD22376P"/>
    <property type="match status" value="1"/>
</dbReference>
<feature type="transmembrane region" description="Helical" evidence="1">
    <location>
        <begin position="350"/>
        <end position="372"/>
    </location>
</feature>
<dbReference type="AlphaFoldDB" id="A0A1U7CTR6"/>
<dbReference type="RefSeq" id="WP_145952233.1">
    <property type="nucleotide sequence ID" value="NZ_CP019082.1"/>
</dbReference>
<evidence type="ECO:0000259" key="2">
    <source>
        <dbReference type="Pfam" id="PF16401"/>
    </source>
</evidence>
<keyword evidence="4" id="KW-1185">Reference proteome</keyword>
<keyword evidence="1" id="KW-0812">Transmembrane</keyword>
<keyword evidence="1" id="KW-0472">Membrane</keyword>
<dbReference type="STRING" id="1387353.BSF38_03860"/>
<dbReference type="EMBL" id="CP019082">
    <property type="protein sequence ID" value="APW62321.1"/>
    <property type="molecule type" value="Genomic_DNA"/>
</dbReference>
<feature type="domain" description="DUF5009" evidence="2">
    <location>
        <begin position="23"/>
        <end position="175"/>
    </location>
</feature>
<keyword evidence="1" id="KW-1133">Transmembrane helix</keyword>
<feature type="transmembrane region" description="Helical" evidence="1">
    <location>
        <begin position="154"/>
        <end position="174"/>
    </location>
</feature>
<feature type="transmembrane region" description="Helical" evidence="1">
    <location>
        <begin position="69"/>
        <end position="90"/>
    </location>
</feature>
<evidence type="ECO:0000256" key="1">
    <source>
        <dbReference type="SAM" id="Phobius"/>
    </source>
</evidence>
<dbReference type="KEGG" id="pbor:BSF38_03860"/>
<evidence type="ECO:0000313" key="3">
    <source>
        <dbReference type="EMBL" id="APW62321.1"/>
    </source>
</evidence>
<feature type="transmembrane region" description="Helical" evidence="1">
    <location>
        <begin position="415"/>
        <end position="437"/>
    </location>
</feature>
<feature type="transmembrane region" description="Helical" evidence="1">
    <location>
        <begin position="227"/>
        <end position="250"/>
    </location>
</feature>
<name>A0A1U7CTR6_9BACT</name>
<evidence type="ECO:0000313" key="4">
    <source>
        <dbReference type="Proteomes" id="UP000186309"/>
    </source>
</evidence>
<feature type="transmembrane region" description="Helical" evidence="1">
    <location>
        <begin position="199"/>
        <end position="220"/>
    </location>
</feature>
<gene>
    <name evidence="3" type="ORF">BSF38_03860</name>
</gene>
<reference evidence="4" key="1">
    <citation type="submission" date="2016-12" db="EMBL/GenBank/DDBJ databases">
        <title>Comparative genomics of four Isosphaeraceae planctomycetes: a common pool of plasmids and glycoside hydrolase genes.</title>
        <authorList>
            <person name="Ivanova A."/>
        </authorList>
    </citation>
    <scope>NUCLEOTIDE SEQUENCE [LARGE SCALE GENOMIC DNA]</scope>
    <source>
        <strain evidence="4">PX4</strain>
    </source>
</reference>
<feature type="transmembrane region" description="Helical" evidence="1">
    <location>
        <begin position="125"/>
        <end position="142"/>
    </location>
</feature>